<dbReference type="Proteomes" id="UP001147746">
    <property type="component" value="Unassembled WGS sequence"/>
</dbReference>
<dbReference type="EMBL" id="JAPZBO010000003">
    <property type="protein sequence ID" value="KAJ5321247.1"/>
    <property type="molecule type" value="Genomic_DNA"/>
</dbReference>
<gene>
    <name evidence="3" type="ORF">N7476_004249</name>
</gene>
<proteinExistence type="predicted"/>
<evidence type="ECO:0000256" key="1">
    <source>
        <dbReference type="SAM" id="MobiDB-lite"/>
    </source>
</evidence>
<feature type="region of interest" description="Disordered" evidence="1">
    <location>
        <begin position="94"/>
        <end position="133"/>
    </location>
</feature>
<comment type="caution">
    <text evidence="3">The sequence shown here is derived from an EMBL/GenBank/DDBJ whole genome shotgun (WGS) entry which is preliminary data.</text>
</comment>
<reference evidence="3" key="2">
    <citation type="journal article" date="2023" name="IMA Fungus">
        <title>Comparative genomic study of the Penicillium genus elucidates a diverse pangenome and 15 lateral gene transfer events.</title>
        <authorList>
            <person name="Petersen C."/>
            <person name="Sorensen T."/>
            <person name="Nielsen M.R."/>
            <person name="Sondergaard T.E."/>
            <person name="Sorensen J.L."/>
            <person name="Fitzpatrick D.A."/>
            <person name="Frisvad J.C."/>
            <person name="Nielsen K.L."/>
        </authorList>
    </citation>
    <scope>NUCLEOTIDE SEQUENCE</scope>
    <source>
        <strain evidence="3">IBT 21472</strain>
    </source>
</reference>
<feature type="compositionally biased region" description="Basic and acidic residues" evidence="1">
    <location>
        <begin position="94"/>
        <end position="122"/>
    </location>
</feature>
<organism evidence="3 4">
    <name type="scientific">Penicillium atrosanguineum</name>
    <dbReference type="NCBI Taxonomy" id="1132637"/>
    <lineage>
        <taxon>Eukaryota</taxon>
        <taxon>Fungi</taxon>
        <taxon>Dikarya</taxon>
        <taxon>Ascomycota</taxon>
        <taxon>Pezizomycotina</taxon>
        <taxon>Eurotiomycetes</taxon>
        <taxon>Eurotiomycetidae</taxon>
        <taxon>Eurotiales</taxon>
        <taxon>Aspergillaceae</taxon>
        <taxon>Penicillium</taxon>
    </lineage>
</organism>
<sequence>MPKAPAKSAHAGSPKRGAMTTDDHVRFLWVAIQTKEENFTVSEMSNHLPSLSICRGSCLYITLQPNFEALAEQLGINEGAARQRFRRLKLKLEEKDQEKATKQNNQKSEKKSADIEVEKEPNDGDDMESDDHVEQVVLFEG</sequence>
<evidence type="ECO:0000313" key="3">
    <source>
        <dbReference type="EMBL" id="KAJ5321247.1"/>
    </source>
</evidence>
<evidence type="ECO:0000259" key="2">
    <source>
        <dbReference type="Pfam" id="PF22980"/>
    </source>
</evidence>
<protein>
    <recommendedName>
        <fullName evidence="2">Myb-like DNA-binding domain-containing protein</fullName>
    </recommendedName>
</protein>
<reference evidence="3" key="1">
    <citation type="submission" date="2022-12" db="EMBL/GenBank/DDBJ databases">
        <authorList>
            <person name="Petersen C."/>
        </authorList>
    </citation>
    <scope>NUCLEOTIDE SEQUENCE</scope>
    <source>
        <strain evidence="3">IBT 21472</strain>
    </source>
</reference>
<keyword evidence="4" id="KW-1185">Reference proteome</keyword>
<evidence type="ECO:0000313" key="4">
    <source>
        <dbReference type="Proteomes" id="UP001147746"/>
    </source>
</evidence>
<dbReference type="AlphaFoldDB" id="A0A9W9U5R2"/>
<name>A0A9W9U5R2_9EURO</name>
<dbReference type="Pfam" id="PF22980">
    <property type="entry name" value="Myb_DNA-bind_8"/>
    <property type="match status" value="1"/>
</dbReference>
<feature type="domain" description="Myb-like DNA-binding" evidence="2">
    <location>
        <begin position="64"/>
        <end position="93"/>
    </location>
</feature>
<accession>A0A9W9U5R2</accession>
<dbReference type="InterPro" id="IPR054505">
    <property type="entry name" value="Myb_DNA-bind_8"/>
</dbReference>